<feature type="chain" id="PRO_5008056767" evidence="1">
    <location>
        <begin position="19"/>
        <end position="189"/>
    </location>
</feature>
<feature type="signal peptide" evidence="1">
    <location>
        <begin position="1"/>
        <end position="18"/>
    </location>
</feature>
<keyword evidence="1" id="KW-0732">Signal</keyword>
<comment type="caution">
    <text evidence="2">The sequence shown here is derived from an EMBL/GenBank/DDBJ whole genome shotgun (WGS) entry which is preliminary data.</text>
</comment>
<organism evidence="2 3">
    <name type="scientific">Intoshia linei</name>
    <dbReference type="NCBI Taxonomy" id="1819745"/>
    <lineage>
        <taxon>Eukaryota</taxon>
        <taxon>Metazoa</taxon>
        <taxon>Spiralia</taxon>
        <taxon>Lophotrochozoa</taxon>
        <taxon>Mesozoa</taxon>
        <taxon>Orthonectida</taxon>
        <taxon>Rhopaluridae</taxon>
        <taxon>Intoshia</taxon>
    </lineage>
</organism>
<dbReference type="EMBL" id="LWCA01000588">
    <property type="protein sequence ID" value="OAF67730.1"/>
    <property type="molecule type" value="Genomic_DNA"/>
</dbReference>
<gene>
    <name evidence="2" type="ORF">A3Q56_04546</name>
</gene>
<sequence length="189" mass="22758">MQFLNLLTCFAILGVTFQAPSNIYVAKPTANLKTFIWHGKLMYDLYLYALSIPYSSHVDNVLKIYTFVYDSAFFIYGYIINTNEKFLWDLRFKYWTDTLIKFFFEMYDYYWHHKYNGINIAQIIKYRLAKMKHESVYTSFHLNNIVTDYKNIFSNLNKIYNLLAKPKEELDKIYIKESENKTNDTTHNQ</sequence>
<reference evidence="2 3" key="1">
    <citation type="submission" date="2016-04" db="EMBL/GenBank/DDBJ databases">
        <title>The genome of Intoshia linei affirms orthonectids as highly simplified spiralians.</title>
        <authorList>
            <person name="Mikhailov K.V."/>
            <person name="Slusarev G.S."/>
            <person name="Nikitin M.A."/>
            <person name="Logacheva M.D."/>
            <person name="Penin A."/>
            <person name="Aleoshin V."/>
            <person name="Panchin Y.V."/>
        </authorList>
    </citation>
    <scope>NUCLEOTIDE SEQUENCE [LARGE SCALE GENOMIC DNA]</scope>
    <source>
        <strain evidence="2">Intl2013</strain>
        <tissue evidence="2">Whole animal</tissue>
    </source>
</reference>
<proteinExistence type="predicted"/>
<dbReference type="AlphaFoldDB" id="A0A177B0T6"/>
<dbReference type="Proteomes" id="UP000078046">
    <property type="component" value="Unassembled WGS sequence"/>
</dbReference>
<name>A0A177B0T6_9BILA</name>
<protein>
    <submittedName>
        <fullName evidence="2">Uncharacterized protein</fullName>
    </submittedName>
</protein>
<evidence type="ECO:0000313" key="3">
    <source>
        <dbReference type="Proteomes" id="UP000078046"/>
    </source>
</evidence>
<evidence type="ECO:0000256" key="1">
    <source>
        <dbReference type="SAM" id="SignalP"/>
    </source>
</evidence>
<keyword evidence="3" id="KW-1185">Reference proteome</keyword>
<evidence type="ECO:0000313" key="2">
    <source>
        <dbReference type="EMBL" id="OAF67730.1"/>
    </source>
</evidence>
<accession>A0A177B0T6</accession>